<sequence>MNVKTITIEHLTKNGFDGLFSGECACKTDDLFPCAYAGVECCQPGYLQAETPPDFDFAIGPDKRTANTFKVVFDAENSIFNCFGRGYDFIGYFAGTGDSRVVEAEIFADNGDLIDTLECPAPADVIPSVEEVAKHFSEKLASLAV</sequence>
<comment type="caution">
    <text evidence="1">The sequence shown here is derived from an EMBL/GenBank/DDBJ whole genome shotgun (WGS) entry which is preliminary data.</text>
</comment>
<reference evidence="1 2" key="1">
    <citation type="submission" date="2020-06" db="EMBL/GenBank/DDBJ databases">
        <authorList>
            <person name="Qiu C."/>
            <person name="Liu Z."/>
        </authorList>
    </citation>
    <scope>NUCLEOTIDE SEQUENCE [LARGE SCALE GENOMIC DNA]</scope>
    <source>
        <strain evidence="1 2">EM 1</strain>
    </source>
</reference>
<evidence type="ECO:0000313" key="2">
    <source>
        <dbReference type="Proteomes" id="UP000588051"/>
    </source>
</evidence>
<dbReference type="EMBL" id="JABXYJ010000008">
    <property type="protein sequence ID" value="NVO78923.1"/>
    <property type="molecule type" value="Genomic_DNA"/>
</dbReference>
<accession>A0A850QNG7</accession>
<dbReference type="AlphaFoldDB" id="A0A850QNG7"/>
<dbReference type="RefSeq" id="WP_176804458.1">
    <property type="nucleotide sequence ID" value="NZ_JABXYJ010000008.1"/>
</dbReference>
<proteinExistence type="predicted"/>
<keyword evidence="2" id="KW-1185">Reference proteome</keyword>
<protein>
    <submittedName>
        <fullName evidence="1">Uncharacterized protein</fullName>
    </submittedName>
</protein>
<evidence type="ECO:0000313" key="1">
    <source>
        <dbReference type="EMBL" id="NVO78923.1"/>
    </source>
</evidence>
<name>A0A850QNG7_9BURK</name>
<dbReference type="Proteomes" id="UP000588051">
    <property type="component" value="Unassembled WGS sequence"/>
</dbReference>
<organism evidence="1 2">
    <name type="scientific">Undibacterium oligocarboniphilum</name>
    <dbReference type="NCBI Taxonomy" id="666702"/>
    <lineage>
        <taxon>Bacteria</taxon>
        <taxon>Pseudomonadati</taxon>
        <taxon>Pseudomonadota</taxon>
        <taxon>Betaproteobacteria</taxon>
        <taxon>Burkholderiales</taxon>
        <taxon>Oxalobacteraceae</taxon>
        <taxon>Undibacterium</taxon>
    </lineage>
</organism>
<gene>
    <name evidence="1" type="ORF">HV832_13925</name>
</gene>